<keyword evidence="2" id="KW-1133">Transmembrane helix</keyword>
<reference evidence="3" key="1">
    <citation type="submission" date="2020-09" db="EMBL/GenBank/DDBJ databases">
        <title>Comparative genome analyses of four rice-infecting Rhizoctonia solani isolates reveal extensive enrichment of homogalacturonan modification genes.</title>
        <authorList>
            <person name="Lee D.-Y."/>
            <person name="Jeon J."/>
            <person name="Kim K.-T."/>
            <person name="Cheong K."/>
            <person name="Song H."/>
            <person name="Choi G."/>
            <person name="Ko J."/>
            <person name="Opiyo S.O."/>
            <person name="Zuo S."/>
            <person name="Madhav S."/>
            <person name="Lee Y.-H."/>
            <person name="Wang G.-L."/>
        </authorList>
    </citation>
    <scope>NUCLEOTIDE SEQUENCE</scope>
    <source>
        <strain evidence="3">AG1-IA YN-7</strain>
    </source>
</reference>
<comment type="caution">
    <text evidence="3">The sequence shown here is derived from an EMBL/GenBank/DDBJ whole genome shotgun (WGS) entry which is preliminary data.</text>
</comment>
<dbReference type="EMBL" id="JACYCC010000128">
    <property type="protein sequence ID" value="KAF8675055.1"/>
    <property type="molecule type" value="Genomic_DNA"/>
</dbReference>
<feature type="compositionally biased region" description="Polar residues" evidence="1">
    <location>
        <begin position="1"/>
        <end position="10"/>
    </location>
</feature>
<accession>A0A8H7LI04</accession>
<dbReference type="AlphaFoldDB" id="A0A8H7LI04"/>
<feature type="transmembrane region" description="Helical" evidence="2">
    <location>
        <begin position="233"/>
        <end position="255"/>
    </location>
</feature>
<sequence>MYSQTYSSYKASDRRGSDSSSGSTFVGGDYFALSSGLEIKGGCTPTTVKLKDLILRALQITVEGCRTLGVVSTFIAGVESQCLGMVTDVKDSPRPRVIEAASALLLTGLLLSSFGAALTLLAARWFDLLKSEEIEILELKWNCARRQRKCTRGSEPDNESKSQIDVIMDGHEKHWKDFLVAKAVSATLFVVFRQVPFSSCLIKRNLKVLDDSGFITFVAAMVLYSWVAHRLTTAIVTTVIAVLGTCLIVTMHLDFEFKGTLRYMSFERIRI</sequence>
<feature type="transmembrane region" description="Helical" evidence="2">
    <location>
        <begin position="100"/>
        <end position="123"/>
    </location>
</feature>
<protein>
    <submittedName>
        <fullName evidence="3">Uncharacterized protein</fullName>
    </submittedName>
</protein>
<organism evidence="3 4">
    <name type="scientific">Rhizoctonia solani</name>
    <dbReference type="NCBI Taxonomy" id="456999"/>
    <lineage>
        <taxon>Eukaryota</taxon>
        <taxon>Fungi</taxon>
        <taxon>Dikarya</taxon>
        <taxon>Basidiomycota</taxon>
        <taxon>Agaricomycotina</taxon>
        <taxon>Agaricomycetes</taxon>
        <taxon>Cantharellales</taxon>
        <taxon>Ceratobasidiaceae</taxon>
        <taxon>Rhizoctonia</taxon>
    </lineage>
</organism>
<evidence type="ECO:0000313" key="4">
    <source>
        <dbReference type="Proteomes" id="UP000650582"/>
    </source>
</evidence>
<evidence type="ECO:0000256" key="2">
    <source>
        <dbReference type="SAM" id="Phobius"/>
    </source>
</evidence>
<evidence type="ECO:0000313" key="3">
    <source>
        <dbReference type="EMBL" id="KAF8675055.1"/>
    </source>
</evidence>
<keyword evidence="2" id="KW-0812">Transmembrane</keyword>
<evidence type="ECO:0000256" key="1">
    <source>
        <dbReference type="SAM" id="MobiDB-lite"/>
    </source>
</evidence>
<gene>
    <name evidence="3" type="ORF">RHS04_06878</name>
</gene>
<proteinExistence type="predicted"/>
<keyword evidence="2" id="KW-0472">Membrane</keyword>
<name>A0A8H7LI04_9AGAM</name>
<feature type="region of interest" description="Disordered" evidence="1">
    <location>
        <begin position="1"/>
        <end position="22"/>
    </location>
</feature>
<dbReference type="Proteomes" id="UP000650582">
    <property type="component" value="Unassembled WGS sequence"/>
</dbReference>